<dbReference type="Pfam" id="PF00168">
    <property type="entry name" value="C2"/>
    <property type="match status" value="1"/>
</dbReference>
<dbReference type="EMBL" id="CAJGYO010000011">
    <property type="protein sequence ID" value="CAD6260324.1"/>
    <property type="molecule type" value="Genomic_DNA"/>
</dbReference>
<dbReference type="GO" id="GO:0006629">
    <property type="term" value="P:lipid metabolic process"/>
    <property type="evidence" value="ECO:0007669"/>
    <property type="project" value="InterPro"/>
</dbReference>
<feature type="compositionally biased region" description="Polar residues" evidence="1">
    <location>
        <begin position="477"/>
        <end position="490"/>
    </location>
</feature>
<dbReference type="InterPro" id="IPR002921">
    <property type="entry name" value="Fungal_lipase-type"/>
</dbReference>
<feature type="compositionally biased region" description="Polar residues" evidence="1">
    <location>
        <begin position="62"/>
        <end position="76"/>
    </location>
</feature>
<dbReference type="CDD" id="cd00519">
    <property type="entry name" value="Lipase_3"/>
    <property type="match status" value="1"/>
</dbReference>
<feature type="domain" description="C2" evidence="2">
    <location>
        <begin position="124"/>
        <end position="273"/>
    </location>
</feature>
<name>A0A811QTW5_9POAL</name>
<dbReference type="AlphaFoldDB" id="A0A811QTW5"/>
<organism evidence="3 4">
    <name type="scientific">Miscanthus lutarioriparius</name>
    <dbReference type="NCBI Taxonomy" id="422564"/>
    <lineage>
        <taxon>Eukaryota</taxon>
        <taxon>Viridiplantae</taxon>
        <taxon>Streptophyta</taxon>
        <taxon>Embryophyta</taxon>
        <taxon>Tracheophyta</taxon>
        <taxon>Spermatophyta</taxon>
        <taxon>Magnoliopsida</taxon>
        <taxon>Liliopsida</taxon>
        <taxon>Poales</taxon>
        <taxon>Poaceae</taxon>
        <taxon>PACMAD clade</taxon>
        <taxon>Panicoideae</taxon>
        <taxon>Andropogonodae</taxon>
        <taxon>Andropogoneae</taxon>
        <taxon>Saccharinae</taxon>
        <taxon>Miscanthus</taxon>
    </lineage>
</organism>
<sequence length="877" mass="97017">MASTSAPAVACRVAPARATTSVLPAHSLPGCRAAVVWRCWVARRGRRRRWAGLRARCRISCDGSQPSAVQPDSESSGEGLVAEEDGPRRPPFDINLAVVLAGFAFEAYTSPPADVGWRETDAADCQTVFLSDVFLREVYDGQLVVRLKKGINLPAMDPWGTSDPYVILQLNGQTAKSQIKWATKEPTWNEDFTFNIKKNLEKIFFREGPLIFLCLGKETAACYKYLGHVVILDSLQVAAWDANLVTPHKRMGNAGLYLESLCDGNNHGVTVELEGLGGGGTIEIEVKYKSYDDIEREKQWWRIPFVSDFLVKSSLGSALRMVLGSESINASQFVKSAFGQLNSFTYTYLPKPSSLESGAEVSKNDEESSDGPTNSNELQQQNIDSEDISDSHSHSEARSPAATVNSEGDASSDMKESDEYFWRALNNVLNQNVLQNFGFSLPEVKQLDGFDLLSSLGLKSREIAEREYLESGLAMADTSTSDGSQTTPENTVGVENENGTLTTKEEVQSSFPDINKVSRDVLSQTENILGALMILSKNFSPHDQSVTTTETNGKDDMIREQQGASAADSVQKDDAVASTILSIDAQKAEDMEPVCKCRDCHGGMGYACHFFTGDVTVSSNRTLKRYVFLTMFQQTHKLNPERLGGDFKQEVQVHSGFLGAYDSVRNRIMTLIKYAVGFQDEEDAETIPSWHVYVTGHSLGGALATLLALELSSSQMSKNGVIFVTMYNFGSPRVGNRRFAEVYNSKVKDSWRIVNHKDIIPTVPRLMGYCHVEAPVYLKFGDAKDAPVNNNILDDEDQGDVIGEYTPDVLVTEFMKGEKQLVEKLLQTEINLLRSIRDGSALMQHMEDFYYVTLLENVRSRYQVGDGANDEYRQLTA</sequence>
<dbReference type="PROSITE" id="PS50004">
    <property type="entry name" value="C2"/>
    <property type="match status" value="1"/>
</dbReference>
<dbReference type="PANTHER" id="PTHR47759">
    <property type="entry name" value="OS04G0509100 PROTEIN"/>
    <property type="match status" value="1"/>
</dbReference>
<dbReference type="Gene3D" id="3.40.50.1820">
    <property type="entry name" value="alpha/beta hydrolase"/>
    <property type="match status" value="1"/>
</dbReference>
<dbReference type="InterPro" id="IPR029058">
    <property type="entry name" value="AB_hydrolase_fold"/>
</dbReference>
<dbReference type="Pfam" id="PF01764">
    <property type="entry name" value="Lipase_3"/>
    <property type="match status" value="1"/>
</dbReference>
<dbReference type="SUPFAM" id="SSF49562">
    <property type="entry name" value="C2 domain (Calcium/lipid-binding domain, CaLB)"/>
    <property type="match status" value="1"/>
</dbReference>
<dbReference type="PANTHER" id="PTHR47759:SF2">
    <property type="entry name" value="TRIGLYCERIDE LIPASE"/>
    <property type="match status" value="1"/>
</dbReference>
<gene>
    <name evidence="3" type="ORF">NCGR_LOCUS43759</name>
</gene>
<dbReference type="Gene3D" id="2.60.40.150">
    <property type="entry name" value="C2 domain"/>
    <property type="match status" value="1"/>
</dbReference>
<protein>
    <recommendedName>
        <fullName evidence="2">C2 domain-containing protein</fullName>
    </recommendedName>
</protein>
<feature type="region of interest" description="Disordered" evidence="1">
    <location>
        <begin position="475"/>
        <end position="495"/>
    </location>
</feature>
<dbReference type="CDD" id="cd00030">
    <property type="entry name" value="C2"/>
    <property type="match status" value="1"/>
</dbReference>
<comment type="caution">
    <text evidence="3">The sequence shown here is derived from an EMBL/GenBank/DDBJ whole genome shotgun (WGS) entry which is preliminary data.</text>
</comment>
<dbReference type="Proteomes" id="UP000604825">
    <property type="component" value="Unassembled WGS sequence"/>
</dbReference>
<dbReference type="SMART" id="SM00239">
    <property type="entry name" value="C2"/>
    <property type="match status" value="1"/>
</dbReference>
<reference evidence="3" key="1">
    <citation type="submission" date="2020-10" db="EMBL/GenBank/DDBJ databases">
        <authorList>
            <person name="Han B."/>
            <person name="Lu T."/>
            <person name="Zhao Q."/>
            <person name="Huang X."/>
            <person name="Zhao Y."/>
        </authorList>
    </citation>
    <scope>NUCLEOTIDE SEQUENCE</scope>
</reference>
<dbReference type="OrthoDB" id="438440at2759"/>
<proteinExistence type="predicted"/>
<feature type="region of interest" description="Disordered" evidence="1">
    <location>
        <begin position="62"/>
        <end position="88"/>
    </location>
</feature>
<keyword evidence="4" id="KW-1185">Reference proteome</keyword>
<dbReference type="InterPro" id="IPR035892">
    <property type="entry name" value="C2_domain_sf"/>
</dbReference>
<evidence type="ECO:0000313" key="4">
    <source>
        <dbReference type="Proteomes" id="UP000604825"/>
    </source>
</evidence>
<evidence type="ECO:0000313" key="3">
    <source>
        <dbReference type="EMBL" id="CAD6260324.1"/>
    </source>
</evidence>
<feature type="compositionally biased region" description="Polar residues" evidence="1">
    <location>
        <begin position="370"/>
        <end position="382"/>
    </location>
</feature>
<feature type="region of interest" description="Disordered" evidence="1">
    <location>
        <begin position="355"/>
        <end position="413"/>
    </location>
</feature>
<dbReference type="InterPro" id="IPR000008">
    <property type="entry name" value="C2_dom"/>
</dbReference>
<accession>A0A811QTW5</accession>
<evidence type="ECO:0000259" key="2">
    <source>
        <dbReference type="PROSITE" id="PS50004"/>
    </source>
</evidence>
<dbReference type="SUPFAM" id="SSF53474">
    <property type="entry name" value="alpha/beta-Hydrolases"/>
    <property type="match status" value="1"/>
</dbReference>
<evidence type="ECO:0000256" key="1">
    <source>
        <dbReference type="SAM" id="MobiDB-lite"/>
    </source>
</evidence>